<dbReference type="SMART" id="SM00987">
    <property type="entry name" value="UreE_C"/>
    <property type="match status" value="1"/>
</dbReference>
<accession>A0A316A331</accession>
<reference evidence="3" key="1">
    <citation type="submission" date="2017-07" db="EMBL/GenBank/DDBJ databases">
        <authorList>
            <person name="Varghese N."/>
            <person name="Submissions S."/>
        </authorList>
    </citation>
    <scope>NUCLEOTIDE SEQUENCE [LARGE SCALE GENOMIC DNA]</scope>
    <source>
        <strain evidence="3">NLAE-zl-C134</strain>
    </source>
</reference>
<evidence type="ECO:0000313" key="3">
    <source>
        <dbReference type="Proteomes" id="UP000254051"/>
    </source>
</evidence>
<proteinExistence type="predicted"/>
<dbReference type="SUPFAM" id="SSF52141">
    <property type="entry name" value="Uracil-DNA glycosylase-like"/>
    <property type="match status" value="1"/>
</dbReference>
<dbReference type="SMART" id="SM00986">
    <property type="entry name" value="UDG"/>
    <property type="match status" value="1"/>
</dbReference>
<dbReference type="RefSeq" id="WP_109708361.1">
    <property type="nucleotide sequence ID" value="NZ_QGDS01000001.1"/>
</dbReference>
<dbReference type="Pfam" id="PF03167">
    <property type="entry name" value="UDG"/>
    <property type="match status" value="1"/>
</dbReference>
<dbReference type="InterPro" id="IPR047124">
    <property type="entry name" value="HI_0220.2"/>
</dbReference>
<dbReference type="PANTHER" id="PTHR42160:SF1">
    <property type="entry name" value="URACIL-DNA GLYCOSYLASE SUPERFAMILY PROTEIN"/>
    <property type="match status" value="1"/>
</dbReference>
<dbReference type="EMBL" id="UHJJ01000001">
    <property type="protein sequence ID" value="SUQ12333.1"/>
    <property type="molecule type" value="Genomic_DNA"/>
</dbReference>
<gene>
    <name evidence="2" type="ORF">SAMN05216529_101224</name>
</gene>
<organism evidence="2 3">
    <name type="scientific">Faecalicatena contorta</name>
    <dbReference type="NCBI Taxonomy" id="39482"/>
    <lineage>
        <taxon>Bacteria</taxon>
        <taxon>Bacillati</taxon>
        <taxon>Bacillota</taxon>
        <taxon>Clostridia</taxon>
        <taxon>Lachnospirales</taxon>
        <taxon>Lachnospiraceae</taxon>
        <taxon>Faecalicatena</taxon>
    </lineage>
</organism>
<dbReference type="Gene3D" id="3.40.470.10">
    <property type="entry name" value="Uracil-DNA glycosylase-like domain"/>
    <property type="match status" value="1"/>
</dbReference>
<dbReference type="InterPro" id="IPR005122">
    <property type="entry name" value="Uracil-DNA_glycosylase-like"/>
</dbReference>
<evidence type="ECO:0000313" key="2">
    <source>
        <dbReference type="EMBL" id="SUQ12333.1"/>
    </source>
</evidence>
<dbReference type="InterPro" id="IPR036895">
    <property type="entry name" value="Uracil-DNA_glycosylase-like_sf"/>
</dbReference>
<protein>
    <submittedName>
        <fullName evidence="2">Uracil-DNA glycosylase, family 4</fullName>
    </submittedName>
</protein>
<dbReference type="CDD" id="cd10033">
    <property type="entry name" value="UDG_like"/>
    <property type="match status" value="1"/>
</dbReference>
<dbReference type="OrthoDB" id="9789139at2"/>
<dbReference type="AlphaFoldDB" id="A0A316A331"/>
<dbReference type="PANTHER" id="PTHR42160">
    <property type="entry name" value="URACIL-DNA GLYCOSYLASE SUPERFAMILY PROTEIN"/>
    <property type="match status" value="1"/>
</dbReference>
<feature type="domain" description="Uracil-DNA glycosylase-like" evidence="1">
    <location>
        <begin position="27"/>
        <end position="183"/>
    </location>
</feature>
<sequence length="194" mass="22884">MKIQQLKEEILRCRECDELFGYEPHPVFFGHSESKIMQISQAPSLLVHETGKPFNDLSGKKLRREWYQIEDEVFYNPDYFYITSIAHCYPGKNPKGGDRIPPKNCAKKWMLLELESVDNLIYIIIGRHASNYFFPKKNFTDLVFQDQEINSKPAYVLPHPSPLNTKWLKDRPEFEKKRMPEIRKALHNVLNINS</sequence>
<keyword evidence="3" id="KW-1185">Reference proteome</keyword>
<dbReference type="Proteomes" id="UP000254051">
    <property type="component" value="Unassembled WGS sequence"/>
</dbReference>
<evidence type="ECO:0000259" key="1">
    <source>
        <dbReference type="SMART" id="SM00986"/>
    </source>
</evidence>
<name>A0A316A331_9FIRM</name>